<protein>
    <submittedName>
        <fullName evidence="1">Uncharacterized protein</fullName>
    </submittedName>
</protein>
<name>A0A0D8HDI2_9ACTN</name>
<dbReference type="AlphaFoldDB" id="A0A0D8HDI2"/>
<dbReference type="Proteomes" id="UP000032360">
    <property type="component" value="Unassembled WGS sequence"/>
</dbReference>
<keyword evidence="2" id="KW-1185">Reference proteome</keyword>
<sequence length="103" mass="11313">MLRLGVENCTFSSKASLAHSAKGLIATTIDVAVVFIQQLHLEFLGGSRHSDPNQLLTSSGLGPKVRVAILTNSEEDKNHRDVKMDIPFVANFAKSLQSYNRLF</sequence>
<accession>A0A0D8HDI2</accession>
<comment type="caution">
    <text evidence="1">The sequence shown here is derived from an EMBL/GenBank/DDBJ whole genome shotgun (WGS) entry which is preliminary data.</text>
</comment>
<evidence type="ECO:0000313" key="2">
    <source>
        <dbReference type="Proteomes" id="UP000032360"/>
    </source>
</evidence>
<evidence type="ECO:0000313" key="1">
    <source>
        <dbReference type="EMBL" id="KJF15842.1"/>
    </source>
</evidence>
<dbReference type="EMBL" id="JXYS01000117">
    <property type="protein sequence ID" value="KJF15842.1"/>
    <property type="molecule type" value="Genomic_DNA"/>
</dbReference>
<proteinExistence type="predicted"/>
<gene>
    <name evidence="1" type="ORF">AXFE_33250</name>
</gene>
<reference evidence="1 2" key="1">
    <citation type="submission" date="2015-01" db="EMBL/GenBank/DDBJ databases">
        <title>Draft genome of the acidophilic iron oxidizer Acidithrix ferrooxidans strain Py-F3.</title>
        <authorList>
            <person name="Poehlein A."/>
            <person name="Eisen S."/>
            <person name="Schloemann M."/>
            <person name="Johnson B.D."/>
            <person name="Daniel R."/>
            <person name="Muehling M."/>
        </authorList>
    </citation>
    <scope>NUCLEOTIDE SEQUENCE [LARGE SCALE GENOMIC DNA]</scope>
    <source>
        <strain evidence="1 2">Py-F3</strain>
    </source>
</reference>
<dbReference type="STRING" id="1280514.AXFE_33250"/>
<organism evidence="1 2">
    <name type="scientific">Acidithrix ferrooxidans</name>
    <dbReference type="NCBI Taxonomy" id="1280514"/>
    <lineage>
        <taxon>Bacteria</taxon>
        <taxon>Bacillati</taxon>
        <taxon>Actinomycetota</taxon>
        <taxon>Acidimicrobiia</taxon>
        <taxon>Acidimicrobiales</taxon>
        <taxon>Acidimicrobiaceae</taxon>
        <taxon>Acidithrix</taxon>
    </lineage>
</organism>